<evidence type="ECO:0000256" key="5">
    <source>
        <dbReference type="ARBA" id="ARBA00001964"/>
    </source>
</evidence>
<comment type="cofactor">
    <cofactor evidence="2">
        <name>Mn(2+)</name>
        <dbReference type="ChEBI" id="CHEBI:29035"/>
    </cofactor>
</comment>
<evidence type="ECO:0000256" key="8">
    <source>
        <dbReference type="ARBA" id="ARBA00013152"/>
    </source>
</evidence>
<evidence type="ECO:0000256" key="2">
    <source>
        <dbReference type="ARBA" id="ARBA00001936"/>
    </source>
</evidence>
<dbReference type="InterPro" id="IPR020826">
    <property type="entry name" value="Transketolase_BS"/>
</dbReference>
<dbReference type="RefSeq" id="WP_122304721.1">
    <property type="nucleotide sequence ID" value="NZ_JAQEQH010000102.1"/>
</dbReference>
<dbReference type="InterPro" id="IPR055152">
    <property type="entry name" value="Transketolase-like_C_2"/>
</dbReference>
<keyword evidence="15" id="KW-1133">Transmembrane helix</keyword>
<dbReference type="SMART" id="SM00861">
    <property type="entry name" value="Transket_pyr"/>
    <property type="match status" value="1"/>
</dbReference>
<protein>
    <recommendedName>
        <fullName evidence="8">transketolase</fullName>
        <ecNumber evidence="8">2.2.1.1</ecNumber>
    </recommendedName>
</protein>
<dbReference type="CDD" id="cd07033">
    <property type="entry name" value="TPP_PYR_DXS_TK_like"/>
    <property type="match status" value="1"/>
</dbReference>
<dbReference type="InterPro" id="IPR009014">
    <property type="entry name" value="Transketo_C/PFOR_II"/>
</dbReference>
<organism evidence="17 18">
    <name type="scientific">Coprobacter fastidiosus</name>
    <dbReference type="NCBI Taxonomy" id="1099853"/>
    <lineage>
        <taxon>Bacteria</taxon>
        <taxon>Pseudomonadati</taxon>
        <taxon>Bacteroidota</taxon>
        <taxon>Bacteroidia</taxon>
        <taxon>Bacteroidales</taxon>
        <taxon>Barnesiellaceae</taxon>
        <taxon>Coprobacter</taxon>
    </lineage>
</organism>
<dbReference type="InterPro" id="IPR029061">
    <property type="entry name" value="THDP-binding"/>
</dbReference>
<evidence type="ECO:0000313" key="18">
    <source>
        <dbReference type="Proteomes" id="UP000262954"/>
    </source>
</evidence>
<dbReference type="EMBL" id="DNWC01000105">
    <property type="protein sequence ID" value="HBJ08993.1"/>
    <property type="molecule type" value="Genomic_DNA"/>
</dbReference>
<dbReference type="InterPro" id="IPR049557">
    <property type="entry name" value="Transketolase_CS"/>
</dbReference>
<dbReference type="SUPFAM" id="SSF52922">
    <property type="entry name" value="TK C-terminal domain-like"/>
    <property type="match status" value="1"/>
</dbReference>
<comment type="cofactor">
    <cofactor evidence="3">
        <name>Co(2+)</name>
        <dbReference type="ChEBI" id="CHEBI:48828"/>
    </cofactor>
</comment>
<dbReference type="AlphaFoldDB" id="A0A354M3A4"/>
<dbReference type="Pfam" id="PF02779">
    <property type="entry name" value="Transket_pyr"/>
    <property type="match status" value="1"/>
</dbReference>
<evidence type="ECO:0000256" key="4">
    <source>
        <dbReference type="ARBA" id="ARBA00001946"/>
    </source>
</evidence>
<keyword evidence="11" id="KW-0106">Calcium</keyword>
<dbReference type="GO" id="GO:0006098">
    <property type="term" value="P:pentose-phosphate shunt"/>
    <property type="evidence" value="ECO:0007669"/>
    <property type="project" value="TreeGrafter"/>
</dbReference>
<comment type="cofactor">
    <cofactor evidence="5">
        <name>thiamine diphosphate</name>
        <dbReference type="ChEBI" id="CHEBI:58937"/>
    </cofactor>
</comment>
<evidence type="ECO:0000256" key="3">
    <source>
        <dbReference type="ARBA" id="ARBA00001941"/>
    </source>
</evidence>
<gene>
    <name evidence="17" type="ORF">DDY73_08290</name>
</gene>
<evidence type="ECO:0000256" key="15">
    <source>
        <dbReference type="SAM" id="Phobius"/>
    </source>
</evidence>
<comment type="cofactor">
    <cofactor evidence="1">
        <name>Ca(2+)</name>
        <dbReference type="ChEBI" id="CHEBI:29108"/>
    </cofactor>
</comment>
<dbReference type="PANTHER" id="PTHR43522">
    <property type="entry name" value="TRANSKETOLASE"/>
    <property type="match status" value="1"/>
</dbReference>
<evidence type="ECO:0000256" key="12">
    <source>
        <dbReference type="ARBA" id="ARBA00022842"/>
    </source>
</evidence>
<dbReference type="Pfam" id="PF00456">
    <property type="entry name" value="Transketolase_N"/>
    <property type="match status" value="1"/>
</dbReference>
<dbReference type="InterPro" id="IPR005475">
    <property type="entry name" value="Transketolase-like_Pyr-bd"/>
</dbReference>
<dbReference type="PROSITE" id="PS00801">
    <property type="entry name" value="TRANSKETOLASE_1"/>
    <property type="match status" value="1"/>
</dbReference>
<feature type="transmembrane region" description="Helical" evidence="15">
    <location>
        <begin position="415"/>
        <end position="438"/>
    </location>
</feature>
<dbReference type="FunFam" id="3.40.50.970:FF:000045">
    <property type="entry name" value="Transketolase"/>
    <property type="match status" value="1"/>
</dbReference>
<dbReference type="InterPro" id="IPR033247">
    <property type="entry name" value="Transketolase_fam"/>
</dbReference>
<name>A0A354M3A4_9BACT</name>
<evidence type="ECO:0000313" key="17">
    <source>
        <dbReference type="EMBL" id="HBJ08993.1"/>
    </source>
</evidence>
<dbReference type="Gene3D" id="3.40.50.970">
    <property type="match status" value="2"/>
</dbReference>
<evidence type="ECO:0000256" key="7">
    <source>
        <dbReference type="ARBA" id="ARBA00011738"/>
    </source>
</evidence>
<evidence type="ECO:0000256" key="9">
    <source>
        <dbReference type="ARBA" id="ARBA00022679"/>
    </source>
</evidence>
<evidence type="ECO:0000256" key="14">
    <source>
        <dbReference type="ARBA" id="ARBA00049473"/>
    </source>
</evidence>
<dbReference type="GO" id="GO:0004802">
    <property type="term" value="F:transketolase activity"/>
    <property type="evidence" value="ECO:0007669"/>
    <property type="project" value="UniProtKB-EC"/>
</dbReference>
<comment type="similarity">
    <text evidence="6">Belongs to the transketolase family.</text>
</comment>
<keyword evidence="12" id="KW-0460">Magnesium</keyword>
<keyword evidence="15" id="KW-0812">Transmembrane</keyword>
<sequence>MTNTTVLNKAADNIRILAASMVEKAKSGHPGGAMGGADFVNTLFAEFLVYDPSDPKWINRDRFFLDPGHMSPMLYSVLALAGKFTLDELKQFRQWGSPTPGHPEVDVMRGIENTSGPLGQGHAMAVGAAIAERFLVARFGDWMAHKTYAFISDGGIQEEISQGAGRIAGYLGLNNLIMFYDSNDIQLSTDTDAVTKEDTAAKYRAWGWNVLEINGNDADAIRGALIEAGQEQSRPTLIIGKTIMGKGVVTEEGQSYEGKCSTHGQPLSAAGASFAKTIAHLGGNPDEPFAIFPEVEKLYADRKAELLKVAADRKAKQAAWEKENPELAVKLHQFFSGKAPEIDYKAIAQKPGIATRAASANVLAVFAEQIENMIVSSADLANSDKTDGFLKKTHAFKSGDFTGAFLQAGVSELTMAAIMNGMMLHGGVIGACGTFFVFSDYMKPAARMAALMEVPVKYIWTHDAFRVGEDGPTHQPVEQEAQIRLLEQLKNHHGKNSMLVLRPADGPETSVAWKLAMENTETPTALILSRQNIKDLPAASGDRFEEALQAAKGAYVVIKDENPDVVLVANGSEVSTLAEAAPLLNEAGIKVQVVSAPSEGLFFNQSKEYQESVIPSNLPVFGLTAGLPSTLARLVGKNGVVWGLEHFGHSAPYQVLDEKLGFTTENVLKQVKALLKK</sequence>
<dbReference type="Proteomes" id="UP000262954">
    <property type="component" value="Unassembled WGS sequence"/>
</dbReference>
<dbReference type="GO" id="GO:0005829">
    <property type="term" value="C:cytosol"/>
    <property type="evidence" value="ECO:0007669"/>
    <property type="project" value="TreeGrafter"/>
</dbReference>
<evidence type="ECO:0000256" key="13">
    <source>
        <dbReference type="ARBA" id="ARBA00023052"/>
    </source>
</evidence>
<dbReference type="InterPro" id="IPR005474">
    <property type="entry name" value="Transketolase_N"/>
</dbReference>
<comment type="caution">
    <text evidence="17">The sequence shown here is derived from an EMBL/GenBank/DDBJ whole genome shotgun (WGS) entry which is preliminary data.</text>
</comment>
<dbReference type="GO" id="GO:0046872">
    <property type="term" value="F:metal ion binding"/>
    <property type="evidence" value="ECO:0007669"/>
    <property type="project" value="UniProtKB-KW"/>
</dbReference>
<reference evidence="17 18" key="1">
    <citation type="journal article" date="2018" name="Nat. Biotechnol.">
        <title>A standardized bacterial taxonomy based on genome phylogeny substantially revises the tree of life.</title>
        <authorList>
            <person name="Parks D.H."/>
            <person name="Chuvochina M."/>
            <person name="Waite D.W."/>
            <person name="Rinke C."/>
            <person name="Skarshewski A."/>
            <person name="Chaumeil P.A."/>
            <person name="Hugenholtz P."/>
        </authorList>
    </citation>
    <scope>NUCLEOTIDE SEQUENCE [LARGE SCALE GENOMIC DNA]</scope>
    <source>
        <strain evidence="17">UBA11482</strain>
    </source>
</reference>
<comment type="catalytic activity">
    <reaction evidence="14">
        <text>D-sedoheptulose 7-phosphate + D-glyceraldehyde 3-phosphate = aldehydo-D-ribose 5-phosphate + D-xylulose 5-phosphate</text>
        <dbReference type="Rhea" id="RHEA:10508"/>
        <dbReference type="ChEBI" id="CHEBI:57483"/>
        <dbReference type="ChEBI" id="CHEBI:57737"/>
        <dbReference type="ChEBI" id="CHEBI:58273"/>
        <dbReference type="ChEBI" id="CHEBI:59776"/>
        <dbReference type="EC" id="2.2.1.1"/>
    </reaction>
</comment>
<dbReference type="SUPFAM" id="SSF52518">
    <property type="entry name" value="Thiamin diphosphate-binding fold (THDP-binding)"/>
    <property type="match status" value="2"/>
</dbReference>
<feature type="domain" description="Transketolase-like pyrimidine-binding" evidence="16">
    <location>
        <begin position="353"/>
        <end position="535"/>
    </location>
</feature>
<dbReference type="Gene3D" id="3.40.50.920">
    <property type="match status" value="1"/>
</dbReference>
<evidence type="ECO:0000256" key="1">
    <source>
        <dbReference type="ARBA" id="ARBA00001913"/>
    </source>
</evidence>
<evidence type="ECO:0000256" key="6">
    <source>
        <dbReference type="ARBA" id="ARBA00007131"/>
    </source>
</evidence>
<proteinExistence type="inferred from homology"/>
<dbReference type="EC" id="2.2.1.1" evidence="8"/>
<evidence type="ECO:0000259" key="16">
    <source>
        <dbReference type="SMART" id="SM00861"/>
    </source>
</evidence>
<comment type="cofactor">
    <cofactor evidence="4">
        <name>Mg(2+)</name>
        <dbReference type="ChEBI" id="CHEBI:18420"/>
    </cofactor>
</comment>
<comment type="subunit">
    <text evidence="7">Homodimer.</text>
</comment>
<keyword evidence="9" id="KW-0808">Transferase</keyword>
<dbReference type="CDD" id="cd02012">
    <property type="entry name" value="TPP_TK"/>
    <property type="match status" value="1"/>
</dbReference>
<dbReference type="PROSITE" id="PS00802">
    <property type="entry name" value="TRANSKETOLASE_2"/>
    <property type="match status" value="1"/>
</dbReference>
<dbReference type="PANTHER" id="PTHR43522:SF2">
    <property type="entry name" value="TRANSKETOLASE 1-RELATED"/>
    <property type="match status" value="1"/>
</dbReference>
<accession>A0A354M3A4</accession>
<keyword evidence="10" id="KW-0479">Metal-binding</keyword>
<evidence type="ECO:0000256" key="10">
    <source>
        <dbReference type="ARBA" id="ARBA00022723"/>
    </source>
</evidence>
<evidence type="ECO:0000256" key="11">
    <source>
        <dbReference type="ARBA" id="ARBA00022837"/>
    </source>
</evidence>
<keyword evidence="13" id="KW-0786">Thiamine pyrophosphate</keyword>
<keyword evidence="15" id="KW-0472">Membrane</keyword>
<dbReference type="Pfam" id="PF22613">
    <property type="entry name" value="Transketolase_C_1"/>
    <property type="match status" value="1"/>
</dbReference>